<dbReference type="AlphaFoldDB" id="A0A660E5Q6"/>
<protein>
    <submittedName>
        <fullName evidence="2">Uncharacterized protein</fullName>
    </submittedName>
</protein>
<proteinExistence type="predicted"/>
<gene>
    <name evidence="2" type="ORF">MUDAN_MDHGFNIF_01681</name>
</gene>
<dbReference type="OrthoDB" id="2312386at2"/>
<dbReference type="NCBIfam" id="NF040897">
    <property type="entry name" value="SPJ_0845_Nterm"/>
    <property type="match status" value="1"/>
</dbReference>
<keyword evidence="3" id="KW-1185">Reference proteome</keyword>
<dbReference type="InterPro" id="IPR047909">
    <property type="entry name" value="SPJ_0845-like_N"/>
</dbReference>
<evidence type="ECO:0000256" key="1">
    <source>
        <dbReference type="SAM" id="MobiDB-lite"/>
    </source>
</evidence>
<feature type="region of interest" description="Disordered" evidence="1">
    <location>
        <begin position="37"/>
        <end position="58"/>
    </location>
</feature>
<evidence type="ECO:0000313" key="2">
    <source>
        <dbReference type="EMBL" id="VDG30129.1"/>
    </source>
</evidence>
<organism evidence="2 3">
    <name type="scientific">Lactiplantibacillus mudanjiangensis</name>
    <dbReference type="NCBI Taxonomy" id="1296538"/>
    <lineage>
        <taxon>Bacteria</taxon>
        <taxon>Bacillati</taxon>
        <taxon>Bacillota</taxon>
        <taxon>Bacilli</taxon>
        <taxon>Lactobacillales</taxon>
        <taxon>Lactobacillaceae</taxon>
        <taxon>Lactiplantibacillus</taxon>
    </lineage>
</organism>
<dbReference type="Proteomes" id="UP000289996">
    <property type="component" value="Unassembled WGS sequence"/>
</dbReference>
<reference evidence="2 3" key="1">
    <citation type="submission" date="2018-11" db="EMBL/GenBank/DDBJ databases">
        <authorList>
            <person name="Wuyts S."/>
        </authorList>
    </citation>
    <scope>NUCLEOTIDE SEQUENCE [LARGE SCALE GENOMIC DNA]</scope>
    <source>
        <strain evidence="2">Lactobacillus mudanjiangensis AMBF249</strain>
    </source>
</reference>
<dbReference type="RefSeq" id="WP_130843226.1">
    <property type="nucleotide sequence ID" value="NZ_BJDY01000002.1"/>
</dbReference>
<accession>A0A660E5Q6</accession>
<dbReference type="EMBL" id="UYIG01000174">
    <property type="protein sequence ID" value="VDG30129.1"/>
    <property type="molecule type" value="Genomic_DNA"/>
</dbReference>
<name>A0A660E5Q6_9LACO</name>
<sequence>MSLKVQRQDNLDKLFDKFAIGPDDKDKLTTKAIQATIDEHSKRQADQAKATDKPKETK</sequence>
<evidence type="ECO:0000313" key="3">
    <source>
        <dbReference type="Proteomes" id="UP000289996"/>
    </source>
</evidence>